<evidence type="ECO:0000313" key="1">
    <source>
        <dbReference type="EMBL" id="PQQ26933.1"/>
    </source>
</evidence>
<protein>
    <submittedName>
        <fullName evidence="1">Uncharacterized protein</fullName>
    </submittedName>
</protein>
<sequence>MKIINLYNKYVDEEDKHFIVIHVNNDIMCFPMKLSLVQNRDCLRFVFNRLSKQMYLNDVVT</sequence>
<gene>
    <name evidence="1" type="ORF">C6H66_08055</name>
</gene>
<reference evidence="1 2" key="1">
    <citation type="submission" date="2018-02" db="EMBL/GenBank/DDBJ databases">
        <title>Five New Genomes of Indian Photorhabdus Isolates TSA.</title>
        <authorList>
            <person name="Dubay B."/>
            <person name="Somvanshi V.S."/>
        </authorList>
    </citation>
    <scope>NUCLEOTIDE SEQUENCE [LARGE SCALE GENOMIC DNA]</scope>
    <source>
        <strain evidence="1 2">H1</strain>
    </source>
</reference>
<dbReference type="EMBL" id="PUWT01000019">
    <property type="protein sequence ID" value="PQQ26933.1"/>
    <property type="molecule type" value="Genomic_DNA"/>
</dbReference>
<dbReference type="Proteomes" id="UP000239550">
    <property type="component" value="Unassembled WGS sequence"/>
</dbReference>
<name>A0A2S8Q432_9GAMM</name>
<comment type="caution">
    <text evidence="1">The sequence shown here is derived from an EMBL/GenBank/DDBJ whole genome shotgun (WGS) entry which is preliminary data.</text>
</comment>
<evidence type="ECO:0000313" key="2">
    <source>
        <dbReference type="Proteomes" id="UP000239550"/>
    </source>
</evidence>
<proteinExistence type="predicted"/>
<keyword evidence="2" id="KW-1185">Reference proteome</keyword>
<organism evidence="1 2">
    <name type="scientific">Photorhabdus hindustanensis</name>
    <dbReference type="NCBI Taxonomy" id="2918802"/>
    <lineage>
        <taxon>Bacteria</taxon>
        <taxon>Pseudomonadati</taxon>
        <taxon>Pseudomonadota</taxon>
        <taxon>Gammaproteobacteria</taxon>
        <taxon>Enterobacterales</taxon>
        <taxon>Morganellaceae</taxon>
        <taxon>Photorhabdus</taxon>
    </lineage>
</organism>
<accession>A0A2S8Q432</accession>
<dbReference type="AlphaFoldDB" id="A0A2S8Q432"/>